<name>A0A2M9CNW8_9MICO</name>
<dbReference type="RefSeq" id="WP_100365662.1">
    <property type="nucleotide sequence ID" value="NZ_PGFF01000001.1"/>
</dbReference>
<dbReference type="EMBL" id="PGFF01000001">
    <property type="protein sequence ID" value="PJJ73597.1"/>
    <property type="molecule type" value="Genomic_DNA"/>
</dbReference>
<dbReference type="PANTHER" id="PTHR35010">
    <property type="entry name" value="BLL4672 PROTEIN-RELATED"/>
    <property type="match status" value="1"/>
</dbReference>
<dbReference type="OrthoDB" id="3518652at2"/>
<dbReference type="GO" id="GO:0003677">
    <property type="term" value="F:DNA binding"/>
    <property type="evidence" value="ECO:0007669"/>
    <property type="project" value="InterPro"/>
</dbReference>
<dbReference type="Gene3D" id="1.10.260.40">
    <property type="entry name" value="lambda repressor-like DNA-binding domains"/>
    <property type="match status" value="1"/>
</dbReference>
<dbReference type="AlphaFoldDB" id="A0A2M9CNW8"/>
<accession>A0A2M9CNW8</accession>
<evidence type="ECO:0000313" key="2">
    <source>
        <dbReference type="EMBL" id="PJJ73597.1"/>
    </source>
</evidence>
<dbReference type="Gene3D" id="3.30.450.180">
    <property type="match status" value="1"/>
</dbReference>
<comment type="caution">
    <text evidence="2">The sequence shown here is derived from an EMBL/GenBank/DDBJ whole genome shotgun (WGS) entry which is preliminary data.</text>
</comment>
<dbReference type="SUPFAM" id="SSF47413">
    <property type="entry name" value="lambda repressor-like DNA-binding domains"/>
    <property type="match status" value="1"/>
</dbReference>
<sequence>MTLEHLASFLRAARQSATPTGAELFRSGGGRRVSGLRREEVARRASLSLPYYVRLEQGRGGVPSDAALNSLARALQLDADQRAHLKALATGGALFPQWPVRPRERPRFRDILATIRTPAFIMDEYTTTLGATRSGWLALAEIGATGTPERNWVSWMLDSPSSARLWDDWDIVMRLTVSNLIRMCALRPGDAALRSFVDDWAQRHPLFRQYHDAPPVNVPASGTLRVHHPEGWSADLGYDFFTLSSDPVRFLLLWSAARGTPGERRLHELERRAAPTTRG</sequence>
<organism evidence="2 3">
    <name type="scientific">Diaminobutyricimonas aerilata</name>
    <dbReference type="NCBI Taxonomy" id="1162967"/>
    <lineage>
        <taxon>Bacteria</taxon>
        <taxon>Bacillati</taxon>
        <taxon>Actinomycetota</taxon>
        <taxon>Actinomycetes</taxon>
        <taxon>Micrococcales</taxon>
        <taxon>Microbacteriaceae</taxon>
        <taxon>Diaminobutyricimonas</taxon>
    </lineage>
</organism>
<dbReference type="InterPro" id="IPR001387">
    <property type="entry name" value="Cro/C1-type_HTH"/>
</dbReference>
<dbReference type="Pfam" id="PF17765">
    <property type="entry name" value="MLTR_LBD"/>
    <property type="match status" value="1"/>
</dbReference>
<reference evidence="2 3" key="1">
    <citation type="submission" date="2017-11" db="EMBL/GenBank/DDBJ databases">
        <title>Genomic Encyclopedia of Archaeal and Bacterial Type Strains, Phase II (KMG-II): From Individual Species to Whole Genera.</title>
        <authorList>
            <person name="Goeker M."/>
        </authorList>
    </citation>
    <scope>NUCLEOTIDE SEQUENCE [LARGE SCALE GENOMIC DNA]</scope>
    <source>
        <strain evidence="2 3">DSM 27393</strain>
    </source>
</reference>
<feature type="domain" description="HTH cro/C1-type" evidence="1">
    <location>
        <begin position="35"/>
        <end position="82"/>
    </location>
</feature>
<evidence type="ECO:0000259" key="1">
    <source>
        <dbReference type="PROSITE" id="PS50943"/>
    </source>
</evidence>
<evidence type="ECO:0000313" key="3">
    <source>
        <dbReference type="Proteomes" id="UP000228758"/>
    </source>
</evidence>
<gene>
    <name evidence="2" type="ORF">CLV46_3190</name>
</gene>
<dbReference type="Pfam" id="PF13560">
    <property type="entry name" value="HTH_31"/>
    <property type="match status" value="1"/>
</dbReference>
<dbReference type="InterPro" id="IPR041413">
    <property type="entry name" value="MLTR_LBD"/>
</dbReference>
<proteinExistence type="predicted"/>
<dbReference type="CDD" id="cd00093">
    <property type="entry name" value="HTH_XRE"/>
    <property type="match status" value="1"/>
</dbReference>
<keyword evidence="3" id="KW-1185">Reference proteome</keyword>
<dbReference type="SMART" id="SM00530">
    <property type="entry name" value="HTH_XRE"/>
    <property type="match status" value="1"/>
</dbReference>
<dbReference type="Proteomes" id="UP000228758">
    <property type="component" value="Unassembled WGS sequence"/>
</dbReference>
<dbReference type="PROSITE" id="PS50943">
    <property type="entry name" value="HTH_CROC1"/>
    <property type="match status" value="1"/>
</dbReference>
<protein>
    <submittedName>
        <fullName evidence="2">Transcriptional regulator with XRE-family HTH domain</fullName>
    </submittedName>
</protein>
<dbReference type="InterPro" id="IPR010982">
    <property type="entry name" value="Lambda_DNA-bd_dom_sf"/>
</dbReference>
<dbReference type="PANTHER" id="PTHR35010:SF2">
    <property type="entry name" value="BLL4672 PROTEIN"/>
    <property type="match status" value="1"/>
</dbReference>